<gene>
    <name evidence="6" type="ORF">DCAR_011887</name>
</gene>
<dbReference type="InterPro" id="IPR019814">
    <property type="entry name" value="Translation_initiation_fac_3_N"/>
</dbReference>
<dbReference type="InterPro" id="IPR036787">
    <property type="entry name" value="T_IF-3_N_sf"/>
</dbReference>
<dbReference type="KEGG" id="dcr:108215403"/>
<dbReference type="GO" id="GO:0032790">
    <property type="term" value="P:ribosome disassembly"/>
    <property type="evidence" value="ECO:0007669"/>
    <property type="project" value="TreeGrafter"/>
</dbReference>
<dbReference type="PANTHER" id="PTHR10938">
    <property type="entry name" value="TRANSLATION INITIATION FACTOR IF-3"/>
    <property type="match status" value="1"/>
</dbReference>
<evidence type="ECO:0000256" key="2">
    <source>
        <dbReference type="ARBA" id="ARBA00022540"/>
    </source>
</evidence>
<proteinExistence type="inferred from homology"/>
<dbReference type="SUPFAM" id="SSF54364">
    <property type="entry name" value="Translation initiation factor IF3, N-terminal domain"/>
    <property type="match status" value="1"/>
</dbReference>
<feature type="compositionally biased region" description="Low complexity" evidence="4">
    <location>
        <begin position="513"/>
        <end position="527"/>
    </location>
</feature>
<dbReference type="OrthoDB" id="21573at2759"/>
<dbReference type="PANTHER" id="PTHR10938:SF4">
    <property type="entry name" value="TRANSLATION INITIATION FACTOR IF3-1, MITOCHONDRIAL"/>
    <property type="match status" value="1"/>
</dbReference>
<feature type="domain" description="Translation initiation factor 3 N-terminal" evidence="5">
    <location>
        <begin position="79"/>
        <end position="145"/>
    </location>
</feature>
<feature type="compositionally biased region" description="Basic and acidic residues" evidence="4">
    <location>
        <begin position="401"/>
        <end position="410"/>
    </location>
</feature>
<sequence>MALWCRLKQPQLKSLSNHLKRCFFSPILLTQHPRISTITQQDSILNNTHFKIPQNFRSFAVPAQFKPKQEEEEDDGPRLNEKITAPSVRLVLDQGHTIVSRREALERAKSVDQDLVEVDRNAKPPVCKIMDYHREQYVKKLKEKERTKSKAEVTLKKGSSKSVQFESKIEEKDLQMKAATVKKMMESGYRVKCLAKANDKKANDKTENDETDNDKSENDRKGNDRKGNDRKGNDKKVNNKKVNDKKAMPNEDENLPGLLARFCALIADVAVIESGPIIERKGAYVVVRHVKYGLPKKGSKKTFQLQATSNQAKEVSYSEADMIPVNESSMLDDLTPTSHPPEPSLEIENRYKKDQGSRSLPYTELNVASPPCETENRYKKDQTTRSPSSAEINVAGPSLETENRYRKDPINRSSPTQTNFASADTKPLQPQSPYQGRQPQQYPNQERQVPQYPNQGRQPLQHPDLGRQPQQYPDQGRQLPKYPSQGRSTQPYPNQGRQAPEYPNQGRPYPGASPNSSGGSEPNSTTEPQPAVVNRYKKAVNQHSGVPNFHGRGHGR</sequence>
<keyword evidence="2" id="KW-0396">Initiation factor</keyword>
<dbReference type="Pfam" id="PF05198">
    <property type="entry name" value="IF3_N"/>
    <property type="match status" value="1"/>
</dbReference>
<feature type="compositionally biased region" description="Basic and acidic residues" evidence="4">
    <location>
        <begin position="374"/>
        <end position="383"/>
    </location>
</feature>
<evidence type="ECO:0000256" key="1">
    <source>
        <dbReference type="ARBA" id="ARBA00005439"/>
    </source>
</evidence>
<name>A0A166C0Q8_DAUCS</name>
<dbReference type="InterPro" id="IPR001288">
    <property type="entry name" value="Translation_initiation_fac_3"/>
</dbReference>
<dbReference type="GO" id="GO:0003743">
    <property type="term" value="F:translation initiation factor activity"/>
    <property type="evidence" value="ECO:0007669"/>
    <property type="project" value="UniProtKB-KW"/>
</dbReference>
<dbReference type="Gene3D" id="3.30.110.10">
    <property type="entry name" value="Translation initiation factor 3 (IF-3), C-terminal domain"/>
    <property type="match status" value="1"/>
</dbReference>
<evidence type="ECO:0000313" key="6">
    <source>
        <dbReference type="EMBL" id="KZN03131.1"/>
    </source>
</evidence>
<reference evidence="6" key="1">
    <citation type="journal article" date="2016" name="Nat. Genet.">
        <title>A high-quality carrot genome assembly provides new insights into carotenoid accumulation and asterid genome evolution.</title>
        <authorList>
            <person name="Iorizzo M."/>
            <person name="Ellison S."/>
            <person name="Senalik D."/>
            <person name="Zeng P."/>
            <person name="Satapoomin P."/>
            <person name="Huang J."/>
            <person name="Bowman M."/>
            <person name="Iovene M."/>
            <person name="Sanseverino W."/>
            <person name="Cavagnaro P."/>
            <person name="Yildiz M."/>
            <person name="Macko-Podgorni A."/>
            <person name="Moranska E."/>
            <person name="Grzebelus E."/>
            <person name="Grzebelus D."/>
            <person name="Ashrafi H."/>
            <person name="Zheng Z."/>
            <person name="Cheng S."/>
            <person name="Spooner D."/>
            <person name="Van Deynze A."/>
            <person name="Simon P."/>
        </authorList>
    </citation>
    <scope>NUCLEOTIDE SEQUENCE [LARGE SCALE GENOMIC DNA]</scope>
    <source>
        <tissue evidence="6">Leaf</tissue>
    </source>
</reference>
<comment type="caution">
    <text evidence="6">The sequence shown here is derived from an EMBL/GenBank/DDBJ whole genome shotgun (WGS) entry which is preliminary data.</text>
</comment>
<dbReference type="Gene3D" id="3.10.20.80">
    <property type="entry name" value="Translation initiation factor 3 (IF-3), N-terminal domain"/>
    <property type="match status" value="1"/>
</dbReference>
<feature type="region of interest" description="Disordered" evidence="4">
    <location>
        <begin position="354"/>
        <end position="556"/>
    </location>
</feature>
<evidence type="ECO:0000256" key="4">
    <source>
        <dbReference type="SAM" id="MobiDB-lite"/>
    </source>
</evidence>
<organism evidence="6">
    <name type="scientific">Daucus carota subsp. sativus</name>
    <name type="common">Carrot</name>
    <dbReference type="NCBI Taxonomy" id="79200"/>
    <lineage>
        <taxon>Eukaryota</taxon>
        <taxon>Viridiplantae</taxon>
        <taxon>Streptophyta</taxon>
        <taxon>Embryophyta</taxon>
        <taxon>Tracheophyta</taxon>
        <taxon>Spermatophyta</taxon>
        <taxon>Magnoliopsida</taxon>
        <taxon>eudicotyledons</taxon>
        <taxon>Gunneridae</taxon>
        <taxon>Pentapetalae</taxon>
        <taxon>asterids</taxon>
        <taxon>campanulids</taxon>
        <taxon>Apiales</taxon>
        <taxon>Apiaceae</taxon>
        <taxon>Apioideae</taxon>
        <taxon>Scandiceae</taxon>
        <taxon>Daucinae</taxon>
        <taxon>Daucus</taxon>
        <taxon>Daucus sect. Daucus</taxon>
    </lineage>
</organism>
<dbReference type="AlphaFoldDB" id="A0A166C0Q8"/>
<evidence type="ECO:0000256" key="3">
    <source>
        <dbReference type="ARBA" id="ARBA00022917"/>
    </source>
</evidence>
<feature type="compositionally biased region" description="Polar residues" evidence="4">
    <location>
        <begin position="411"/>
        <end position="458"/>
    </location>
</feature>
<keyword evidence="3" id="KW-0648">Protein biosynthesis</keyword>
<feature type="region of interest" description="Disordered" evidence="4">
    <location>
        <begin position="199"/>
        <end position="250"/>
    </location>
</feature>
<accession>A0A166C0Q8</accession>
<dbReference type="STRING" id="79200.A0A166C0Q8"/>
<feature type="compositionally biased region" description="Polar residues" evidence="4">
    <location>
        <begin position="485"/>
        <end position="497"/>
    </location>
</feature>
<protein>
    <recommendedName>
        <fullName evidence="5">Translation initiation factor 3 N-terminal domain-containing protein</fullName>
    </recommendedName>
</protein>
<dbReference type="EMBL" id="LNRQ01000003">
    <property type="protein sequence ID" value="KZN03131.1"/>
    <property type="molecule type" value="Genomic_DNA"/>
</dbReference>
<dbReference type="SUPFAM" id="SSF55200">
    <property type="entry name" value="Translation initiation factor IF3, C-terminal domain"/>
    <property type="match status" value="1"/>
</dbReference>
<feature type="compositionally biased region" description="Basic and acidic residues" evidence="4">
    <location>
        <begin position="199"/>
        <end position="249"/>
    </location>
</feature>
<evidence type="ECO:0000259" key="5">
    <source>
        <dbReference type="Pfam" id="PF05198"/>
    </source>
</evidence>
<feature type="region of interest" description="Disordered" evidence="4">
    <location>
        <begin position="143"/>
        <end position="165"/>
    </location>
</feature>
<dbReference type="OMA" id="NQQPNGR"/>
<dbReference type="NCBIfam" id="TIGR00168">
    <property type="entry name" value="infC"/>
    <property type="match status" value="1"/>
</dbReference>
<dbReference type="Gramene" id="KZN03131">
    <property type="protein sequence ID" value="KZN03131"/>
    <property type="gene ID" value="DCAR_011887"/>
</dbReference>
<dbReference type="GO" id="GO:0043022">
    <property type="term" value="F:ribosome binding"/>
    <property type="evidence" value="ECO:0007669"/>
    <property type="project" value="TreeGrafter"/>
</dbReference>
<comment type="similarity">
    <text evidence="1">Belongs to the IF-3 family.</text>
</comment>
<feature type="compositionally biased region" description="Basic and acidic residues" evidence="4">
    <location>
        <begin position="143"/>
        <end position="155"/>
    </location>
</feature>
<dbReference type="InterPro" id="IPR036788">
    <property type="entry name" value="T_IF-3_C_sf"/>
</dbReference>